<dbReference type="AlphaFoldDB" id="A0A066VKB4"/>
<gene>
    <name evidence="1" type="ORF">K437DRAFT_169684</name>
</gene>
<dbReference type="RefSeq" id="XP_013241882.1">
    <property type="nucleotide sequence ID" value="XM_013386428.1"/>
</dbReference>
<protein>
    <submittedName>
        <fullName evidence="1">Uncharacterized protein</fullName>
    </submittedName>
</protein>
<accession>A0A066VKB4</accession>
<keyword evidence="2" id="KW-1185">Reference proteome</keyword>
<dbReference type="HOGENOM" id="CLU_1489999_0_0_1"/>
<dbReference type="GeneID" id="25261808"/>
<evidence type="ECO:0000313" key="2">
    <source>
        <dbReference type="Proteomes" id="UP000027361"/>
    </source>
</evidence>
<reference evidence="1 2" key="1">
    <citation type="submission" date="2014-05" db="EMBL/GenBank/DDBJ databases">
        <title>Draft genome sequence of a rare smut relative, Tilletiaria anomala UBC 951.</title>
        <authorList>
            <consortium name="DOE Joint Genome Institute"/>
            <person name="Toome M."/>
            <person name="Kuo A."/>
            <person name="Henrissat B."/>
            <person name="Lipzen A."/>
            <person name="Tritt A."/>
            <person name="Yoshinaga Y."/>
            <person name="Zane M."/>
            <person name="Barry K."/>
            <person name="Grigoriev I.V."/>
            <person name="Spatafora J.W."/>
            <person name="Aimea M.C."/>
        </authorList>
    </citation>
    <scope>NUCLEOTIDE SEQUENCE [LARGE SCALE GENOMIC DNA]</scope>
    <source>
        <strain evidence="1 2">UBC 951</strain>
    </source>
</reference>
<evidence type="ECO:0000313" key="1">
    <source>
        <dbReference type="EMBL" id="KDN41881.1"/>
    </source>
</evidence>
<dbReference type="Proteomes" id="UP000027361">
    <property type="component" value="Unassembled WGS sequence"/>
</dbReference>
<proteinExistence type="predicted"/>
<comment type="caution">
    <text evidence="1">The sequence shown here is derived from an EMBL/GenBank/DDBJ whole genome shotgun (WGS) entry which is preliminary data.</text>
</comment>
<organism evidence="1 2">
    <name type="scientific">Tilletiaria anomala (strain ATCC 24038 / CBS 436.72 / UBC 951)</name>
    <dbReference type="NCBI Taxonomy" id="1037660"/>
    <lineage>
        <taxon>Eukaryota</taxon>
        <taxon>Fungi</taxon>
        <taxon>Dikarya</taxon>
        <taxon>Basidiomycota</taxon>
        <taxon>Ustilaginomycotina</taxon>
        <taxon>Exobasidiomycetes</taxon>
        <taxon>Georgefischeriales</taxon>
        <taxon>Tilletiariaceae</taxon>
        <taxon>Tilletiaria</taxon>
    </lineage>
</organism>
<sequence>MVFCVVPKLAVRARITPHTQQRCPLAAVHCPIGHMQVTSIGSTIHHIRSDKEPPASVILHVTFGPERQQAPVVSKICMPSRENLNALLSFQVRYRLICSFTAIRSCQALERSSKHISLSWHLDRCYQCLPFDDPPMTVDHIHQASGIIGHAIGHRLASGVLAHLKIAFTASLLRSVSQMER</sequence>
<name>A0A066VKB4_TILAU</name>
<dbReference type="EMBL" id="JMSN01000075">
    <property type="protein sequence ID" value="KDN41881.1"/>
    <property type="molecule type" value="Genomic_DNA"/>
</dbReference>
<dbReference type="InParanoid" id="A0A066VKB4"/>